<proteinExistence type="predicted"/>
<dbReference type="EMBL" id="JADEXS010000902">
    <property type="protein sequence ID" value="MBE9027451.1"/>
    <property type="molecule type" value="Genomic_DNA"/>
</dbReference>
<reference evidence="1" key="1">
    <citation type="submission" date="2020-10" db="EMBL/GenBank/DDBJ databases">
        <authorList>
            <person name="Castelo-Branco R."/>
            <person name="Eusebio N."/>
            <person name="Adriana R."/>
            <person name="Vieira A."/>
            <person name="Brugerolle De Fraissinette N."/>
            <person name="Rezende De Castro R."/>
            <person name="Schneider M.P."/>
            <person name="Vasconcelos V."/>
            <person name="Leao P.N."/>
        </authorList>
    </citation>
    <scope>NUCLEOTIDE SEQUENCE</scope>
    <source>
        <strain evidence="1">LEGE 12446</strain>
    </source>
</reference>
<dbReference type="RefSeq" id="WP_193924924.1">
    <property type="nucleotide sequence ID" value="NZ_JADEXS020000001.1"/>
</dbReference>
<name>A0A8J7DEV0_DESMC</name>
<gene>
    <name evidence="1" type="ORF">IQ276_35055</name>
</gene>
<dbReference type="Gene3D" id="3.40.190.10">
    <property type="entry name" value="Periplasmic binding protein-like II"/>
    <property type="match status" value="2"/>
</dbReference>
<protein>
    <submittedName>
        <fullName evidence="1">PhnD/SsuA/transferrin family substrate-binding protein</fullName>
    </submittedName>
</protein>
<sequence length="292" mass="32383">MFLRFPRRLFLFNLLGLTFASCQSRRPFQGTLTIGVLNYGGGEQIINQYAKFNSYLGEKTNSIIQLEPAFNENKAVERLDARAWSLVFAPPGLAAIAIARYQYVPLFPLIGINNLRSIFVVRKDSSISDLKQLQGQTVALGQLGSATGYYFPLYNLYGITLAEILFAPTPKAALELVAQGKASACAVSEAELSLYASQFSQTEFRILFKDPHYVPLGVVLIGPNVERNRQEFIRKVMSESPSGLAQEVGYVPNGQVPDYKYMISVVDRVSSIASNLQNKPVRLFESKPPTNP</sequence>
<dbReference type="SUPFAM" id="SSF53850">
    <property type="entry name" value="Periplasmic binding protein-like II"/>
    <property type="match status" value="1"/>
</dbReference>
<evidence type="ECO:0000313" key="1">
    <source>
        <dbReference type="EMBL" id="MBE9027451.1"/>
    </source>
</evidence>
<organism evidence="1 2">
    <name type="scientific">Desmonostoc muscorum LEGE 12446</name>
    <dbReference type="NCBI Taxonomy" id="1828758"/>
    <lineage>
        <taxon>Bacteria</taxon>
        <taxon>Bacillati</taxon>
        <taxon>Cyanobacteriota</taxon>
        <taxon>Cyanophyceae</taxon>
        <taxon>Nostocales</taxon>
        <taxon>Nostocaceae</taxon>
        <taxon>Desmonostoc</taxon>
    </lineage>
</organism>
<accession>A0A8J7DEV0</accession>
<dbReference type="Pfam" id="PF12974">
    <property type="entry name" value="Phosphonate-bd"/>
    <property type="match status" value="1"/>
</dbReference>
<comment type="caution">
    <text evidence="1">The sequence shown here is derived from an EMBL/GenBank/DDBJ whole genome shotgun (WGS) entry which is preliminary data.</text>
</comment>
<keyword evidence="2" id="KW-1185">Reference proteome</keyword>
<dbReference type="AlphaFoldDB" id="A0A8J7DEV0"/>
<evidence type="ECO:0000313" key="2">
    <source>
        <dbReference type="Proteomes" id="UP000622533"/>
    </source>
</evidence>
<dbReference type="Proteomes" id="UP000622533">
    <property type="component" value="Unassembled WGS sequence"/>
</dbReference>
<dbReference type="PROSITE" id="PS51257">
    <property type="entry name" value="PROKAR_LIPOPROTEIN"/>
    <property type="match status" value="1"/>
</dbReference>